<evidence type="ECO:0000313" key="4">
    <source>
        <dbReference type="EMBL" id="KAK2077372.1"/>
    </source>
</evidence>
<dbReference type="InterPro" id="IPR050185">
    <property type="entry name" value="Ub_carboxyl-term_hydrolase"/>
</dbReference>
<dbReference type="InterPro" id="IPR001394">
    <property type="entry name" value="Peptidase_C19_UCH"/>
</dbReference>
<name>A0AAD9MHU6_PROWI</name>
<evidence type="ECO:0000313" key="5">
    <source>
        <dbReference type="Proteomes" id="UP001255856"/>
    </source>
</evidence>
<dbReference type="Gene3D" id="3.90.70.10">
    <property type="entry name" value="Cysteine proteinases"/>
    <property type="match status" value="1"/>
</dbReference>
<feature type="domain" description="USP" evidence="3">
    <location>
        <begin position="1"/>
        <end position="417"/>
    </location>
</feature>
<keyword evidence="5" id="KW-1185">Reference proteome</keyword>
<dbReference type="EMBL" id="JASFZW010000006">
    <property type="protein sequence ID" value="KAK2077372.1"/>
    <property type="molecule type" value="Genomic_DNA"/>
</dbReference>
<dbReference type="Pfam" id="PF00443">
    <property type="entry name" value="UCH"/>
    <property type="match status" value="1"/>
</dbReference>
<dbReference type="PANTHER" id="PTHR21646">
    <property type="entry name" value="UBIQUITIN CARBOXYL-TERMINAL HYDROLASE"/>
    <property type="match status" value="1"/>
</dbReference>
<sequence length="425" mass="45389">MVLLKRERSPSPGPHGFVRLMDDGFPPGLRGLHNLGNTCFMNSDGLISAAYSGCRAPISPASFLHTWWTYIGGELSRHAQQDAHEFLVFFLDALSAIQGYPLNETFQGLLESEVACRACQHSSVTEDRFLHLSLDIPPVSRLIAPPIAIADAAGAETGGAGPGPDPALQSERSSELESSSLLLSPLGSQESELLMAREGANGDDPLSSPRPSSYSSPFGKEPEGAAVGDDARPASADRVAPAPPPGIGSPGIDEDAALTSYSRWPGVSLLGALRRLTHTELLGAAGSSWRCAACGASQGATKRLSLAKLPPVLVLHAKRFEHSGLRGTATKLNTFLEYPLENLDMSPFLSARAKAAGSLYDLYGVVVHKGDFKGGHYVTYVKCRDGAWYLCDDAFISPASCEEVQNSQAYLLFYMDKSIDPWTVQ</sequence>
<comment type="similarity">
    <text evidence="1">Belongs to the peptidase C19 family.</text>
</comment>
<dbReference type="Proteomes" id="UP001255856">
    <property type="component" value="Unassembled WGS sequence"/>
</dbReference>
<feature type="region of interest" description="Disordered" evidence="2">
    <location>
        <begin position="199"/>
        <end position="254"/>
    </location>
</feature>
<evidence type="ECO:0000256" key="1">
    <source>
        <dbReference type="ARBA" id="ARBA00009085"/>
    </source>
</evidence>
<dbReference type="PROSITE" id="PS50235">
    <property type="entry name" value="USP_3"/>
    <property type="match status" value="1"/>
</dbReference>
<dbReference type="PROSITE" id="PS00973">
    <property type="entry name" value="USP_2"/>
    <property type="match status" value="1"/>
</dbReference>
<dbReference type="GO" id="GO:0016579">
    <property type="term" value="P:protein deubiquitination"/>
    <property type="evidence" value="ECO:0007669"/>
    <property type="project" value="InterPro"/>
</dbReference>
<dbReference type="SUPFAM" id="SSF54001">
    <property type="entry name" value="Cysteine proteinases"/>
    <property type="match status" value="1"/>
</dbReference>
<evidence type="ECO:0000256" key="2">
    <source>
        <dbReference type="SAM" id="MobiDB-lite"/>
    </source>
</evidence>
<feature type="compositionally biased region" description="Low complexity" evidence="2">
    <location>
        <begin position="166"/>
        <end position="181"/>
    </location>
</feature>
<feature type="compositionally biased region" description="Low complexity" evidence="2">
    <location>
        <begin position="205"/>
        <end position="217"/>
    </location>
</feature>
<protein>
    <recommendedName>
        <fullName evidence="3">USP domain-containing protein</fullName>
    </recommendedName>
</protein>
<dbReference type="InterPro" id="IPR028889">
    <property type="entry name" value="USP"/>
</dbReference>
<accession>A0AAD9MHU6</accession>
<comment type="caution">
    <text evidence="4">The sequence shown here is derived from an EMBL/GenBank/DDBJ whole genome shotgun (WGS) entry which is preliminary data.</text>
</comment>
<dbReference type="GO" id="GO:0004843">
    <property type="term" value="F:cysteine-type deubiquitinase activity"/>
    <property type="evidence" value="ECO:0007669"/>
    <property type="project" value="InterPro"/>
</dbReference>
<dbReference type="InterPro" id="IPR038765">
    <property type="entry name" value="Papain-like_cys_pep_sf"/>
</dbReference>
<feature type="region of interest" description="Disordered" evidence="2">
    <location>
        <begin position="153"/>
        <end position="181"/>
    </location>
</feature>
<proteinExistence type="inferred from homology"/>
<evidence type="ECO:0000259" key="3">
    <source>
        <dbReference type="PROSITE" id="PS50235"/>
    </source>
</evidence>
<organism evidence="4 5">
    <name type="scientific">Prototheca wickerhamii</name>
    <dbReference type="NCBI Taxonomy" id="3111"/>
    <lineage>
        <taxon>Eukaryota</taxon>
        <taxon>Viridiplantae</taxon>
        <taxon>Chlorophyta</taxon>
        <taxon>core chlorophytes</taxon>
        <taxon>Trebouxiophyceae</taxon>
        <taxon>Chlorellales</taxon>
        <taxon>Chlorellaceae</taxon>
        <taxon>Prototheca</taxon>
    </lineage>
</organism>
<dbReference type="InterPro" id="IPR018200">
    <property type="entry name" value="USP_CS"/>
</dbReference>
<gene>
    <name evidence="4" type="ORF">QBZ16_004217</name>
</gene>
<reference evidence="4" key="1">
    <citation type="submission" date="2021-01" db="EMBL/GenBank/DDBJ databases">
        <authorList>
            <person name="Eckstrom K.M.E."/>
        </authorList>
    </citation>
    <scope>NUCLEOTIDE SEQUENCE</scope>
    <source>
        <strain evidence="4">UVCC 0001</strain>
    </source>
</reference>
<dbReference type="AlphaFoldDB" id="A0AAD9MHU6"/>